<evidence type="ECO:0000313" key="2">
    <source>
        <dbReference type="Proteomes" id="UP000234341"/>
    </source>
</evidence>
<dbReference type="AlphaFoldDB" id="A0A2N5CDI5"/>
<comment type="caution">
    <text evidence="1">The sequence shown here is derived from an EMBL/GenBank/DDBJ whole genome shotgun (WGS) entry which is preliminary data.</text>
</comment>
<organism evidence="1 2">
    <name type="scientific">Cupriavidus pauculus</name>
    <dbReference type="NCBI Taxonomy" id="82633"/>
    <lineage>
        <taxon>Bacteria</taxon>
        <taxon>Pseudomonadati</taxon>
        <taxon>Pseudomonadota</taxon>
        <taxon>Betaproteobacteria</taxon>
        <taxon>Burkholderiales</taxon>
        <taxon>Burkholderiaceae</taxon>
        <taxon>Cupriavidus</taxon>
    </lineage>
</organism>
<dbReference type="Proteomes" id="UP000234341">
    <property type="component" value="Unassembled WGS sequence"/>
</dbReference>
<sequence length="75" mass="8163">MASNIHVVPTERNGWAVEEEGSAGPAKLYNTQEEAIAAGTERAKADKVELLIHGFDGRILARTDFGHKPRTFGTK</sequence>
<evidence type="ECO:0000313" key="1">
    <source>
        <dbReference type="EMBL" id="PLQ00276.1"/>
    </source>
</evidence>
<gene>
    <name evidence="1" type="ORF">CYJ10_11495</name>
</gene>
<dbReference type="OrthoDB" id="8858565at2"/>
<dbReference type="Pfam" id="PF09954">
    <property type="entry name" value="DUF2188"/>
    <property type="match status" value="1"/>
</dbReference>
<accession>A0A2N5CDI5</accession>
<reference evidence="1 2" key="1">
    <citation type="submission" date="2017-12" db="EMBL/GenBank/DDBJ databases">
        <title>Genome sequence of the active heterotrophic nitrifier-denitrifier, Cupriavidus pauculus UM1.</title>
        <authorList>
            <person name="Putonti C."/>
            <person name="Castignetti D."/>
        </authorList>
    </citation>
    <scope>NUCLEOTIDE SEQUENCE [LARGE SCALE GENOMIC DNA]</scope>
    <source>
        <strain evidence="1 2">UM1</strain>
    </source>
</reference>
<dbReference type="InterPro" id="IPR018691">
    <property type="entry name" value="DUF2188"/>
</dbReference>
<name>A0A2N5CDI5_9BURK</name>
<dbReference type="EMBL" id="PJRP01000004">
    <property type="protein sequence ID" value="PLQ00276.1"/>
    <property type="molecule type" value="Genomic_DNA"/>
</dbReference>
<protein>
    <recommendedName>
        <fullName evidence="3">DUF2188 domain-containing protein</fullName>
    </recommendedName>
</protein>
<proteinExistence type="predicted"/>
<dbReference type="RefSeq" id="WP_101681646.1">
    <property type="nucleotide sequence ID" value="NZ_PJRP01000004.1"/>
</dbReference>
<evidence type="ECO:0008006" key="3">
    <source>
        <dbReference type="Google" id="ProtNLM"/>
    </source>
</evidence>